<name>A0A9P6AE53_9AGAM</name>
<feature type="signal peptide" evidence="1">
    <location>
        <begin position="1"/>
        <end position="19"/>
    </location>
</feature>
<dbReference type="EMBL" id="MU129252">
    <property type="protein sequence ID" value="KAF9504198.1"/>
    <property type="molecule type" value="Genomic_DNA"/>
</dbReference>
<dbReference type="Proteomes" id="UP000886523">
    <property type="component" value="Unassembled WGS sequence"/>
</dbReference>
<sequence>MRTAKRSLLSLKIFHVVRLAQLPTRNSQQHSFPPIWNRMLAQVARRNGHDDAEAISLPCRCLFSRHQGAIGAALVLAEPNRHAHISSPHGSRDELLCGTMGSGSLAAMAVFESRYSIAGRPPQYLTYIPNRADLTGKRDKSPSYEVLGD</sequence>
<organism evidence="2 3">
    <name type="scientific">Hydnum rufescens UP504</name>
    <dbReference type="NCBI Taxonomy" id="1448309"/>
    <lineage>
        <taxon>Eukaryota</taxon>
        <taxon>Fungi</taxon>
        <taxon>Dikarya</taxon>
        <taxon>Basidiomycota</taxon>
        <taxon>Agaricomycotina</taxon>
        <taxon>Agaricomycetes</taxon>
        <taxon>Cantharellales</taxon>
        <taxon>Hydnaceae</taxon>
        <taxon>Hydnum</taxon>
    </lineage>
</organism>
<dbReference type="AlphaFoldDB" id="A0A9P6AE53"/>
<keyword evidence="1" id="KW-0732">Signal</keyword>
<evidence type="ECO:0000256" key="1">
    <source>
        <dbReference type="SAM" id="SignalP"/>
    </source>
</evidence>
<feature type="chain" id="PRO_5040202351" evidence="1">
    <location>
        <begin position="20"/>
        <end position="149"/>
    </location>
</feature>
<proteinExistence type="predicted"/>
<evidence type="ECO:0000313" key="2">
    <source>
        <dbReference type="EMBL" id="KAF9504198.1"/>
    </source>
</evidence>
<gene>
    <name evidence="2" type="ORF">BS47DRAFT_1490243</name>
</gene>
<accession>A0A9P6AE53</accession>
<reference evidence="2" key="1">
    <citation type="journal article" date="2020" name="Nat. Commun.">
        <title>Large-scale genome sequencing of mycorrhizal fungi provides insights into the early evolution of symbiotic traits.</title>
        <authorList>
            <person name="Miyauchi S."/>
            <person name="Kiss E."/>
            <person name="Kuo A."/>
            <person name="Drula E."/>
            <person name="Kohler A."/>
            <person name="Sanchez-Garcia M."/>
            <person name="Morin E."/>
            <person name="Andreopoulos B."/>
            <person name="Barry K.W."/>
            <person name="Bonito G."/>
            <person name="Buee M."/>
            <person name="Carver A."/>
            <person name="Chen C."/>
            <person name="Cichocki N."/>
            <person name="Clum A."/>
            <person name="Culley D."/>
            <person name="Crous P.W."/>
            <person name="Fauchery L."/>
            <person name="Girlanda M."/>
            <person name="Hayes R.D."/>
            <person name="Keri Z."/>
            <person name="LaButti K."/>
            <person name="Lipzen A."/>
            <person name="Lombard V."/>
            <person name="Magnuson J."/>
            <person name="Maillard F."/>
            <person name="Murat C."/>
            <person name="Nolan M."/>
            <person name="Ohm R.A."/>
            <person name="Pangilinan J."/>
            <person name="Pereira M.F."/>
            <person name="Perotto S."/>
            <person name="Peter M."/>
            <person name="Pfister S."/>
            <person name="Riley R."/>
            <person name="Sitrit Y."/>
            <person name="Stielow J.B."/>
            <person name="Szollosi G."/>
            <person name="Zifcakova L."/>
            <person name="Stursova M."/>
            <person name="Spatafora J.W."/>
            <person name="Tedersoo L."/>
            <person name="Vaario L.M."/>
            <person name="Yamada A."/>
            <person name="Yan M."/>
            <person name="Wang P."/>
            <person name="Xu J."/>
            <person name="Bruns T."/>
            <person name="Baldrian P."/>
            <person name="Vilgalys R."/>
            <person name="Dunand C."/>
            <person name="Henrissat B."/>
            <person name="Grigoriev I.V."/>
            <person name="Hibbett D."/>
            <person name="Nagy L.G."/>
            <person name="Martin F.M."/>
        </authorList>
    </citation>
    <scope>NUCLEOTIDE SEQUENCE</scope>
    <source>
        <strain evidence="2">UP504</strain>
    </source>
</reference>
<evidence type="ECO:0000313" key="3">
    <source>
        <dbReference type="Proteomes" id="UP000886523"/>
    </source>
</evidence>
<protein>
    <submittedName>
        <fullName evidence="2">Uncharacterized protein</fullName>
    </submittedName>
</protein>
<comment type="caution">
    <text evidence="2">The sequence shown here is derived from an EMBL/GenBank/DDBJ whole genome shotgun (WGS) entry which is preliminary data.</text>
</comment>
<keyword evidence="3" id="KW-1185">Reference proteome</keyword>